<proteinExistence type="predicted"/>
<sequence>MIIEILKSSNLIIHSEYVLFQAILKWLETKHGEQFTEFGELLLPFIRFPYLKPIELAYAETMFSENQRLRKLCMKLIKEAYRFCVLSPLQALIDVSFAQSFFNPRNYTSLAMHKMTLQSLTEGTSTPKLVKTCVGPVPTKSIETYWNLFHILSKETLNLWLYPENSALIQDLLVKALIVISNEDGHIIQVEELENECSTEKKMSIKVFLKRTELKNNITVILKCHFK</sequence>
<dbReference type="STRING" id="6526.A0A2C9LZ72"/>
<feature type="domain" description="BACK" evidence="1">
    <location>
        <begin position="2"/>
        <end position="56"/>
    </location>
</feature>
<dbReference type="InterPro" id="IPR011705">
    <property type="entry name" value="BACK"/>
</dbReference>
<dbReference type="Pfam" id="PF07707">
    <property type="entry name" value="BACK"/>
    <property type="match status" value="1"/>
</dbReference>
<dbReference type="KEGG" id="bgt:106077586"/>
<reference evidence="2" key="1">
    <citation type="submission" date="2020-05" db="UniProtKB">
        <authorList>
            <consortium name="EnsemblMetazoa"/>
        </authorList>
    </citation>
    <scope>IDENTIFICATION</scope>
    <source>
        <strain evidence="2">BB02</strain>
    </source>
</reference>
<name>A0A2C9LZ72_BIOGL</name>
<protein>
    <recommendedName>
        <fullName evidence="1">BACK domain-containing protein</fullName>
    </recommendedName>
</protein>
<dbReference type="Gene3D" id="1.25.40.420">
    <property type="match status" value="1"/>
</dbReference>
<organism evidence="2 3">
    <name type="scientific">Biomphalaria glabrata</name>
    <name type="common">Bloodfluke planorb</name>
    <name type="synonym">Freshwater snail</name>
    <dbReference type="NCBI Taxonomy" id="6526"/>
    <lineage>
        <taxon>Eukaryota</taxon>
        <taxon>Metazoa</taxon>
        <taxon>Spiralia</taxon>
        <taxon>Lophotrochozoa</taxon>
        <taxon>Mollusca</taxon>
        <taxon>Gastropoda</taxon>
        <taxon>Heterobranchia</taxon>
        <taxon>Euthyneura</taxon>
        <taxon>Panpulmonata</taxon>
        <taxon>Hygrophila</taxon>
        <taxon>Lymnaeoidea</taxon>
        <taxon>Planorbidae</taxon>
        <taxon>Biomphalaria</taxon>
    </lineage>
</organism>
<accession>A0A2C9LZ72</accession>
<evidence type="ECO:0000313" key="2">
    <source>
        <dbReference type="EnsemblMetazoa" id="BGLB036683-PA"/>
    </source>
</evidence>
<dbReference type="EnsemblMetazoa" id="BGLB036683-RA">
    <property type="protein sequence ID" value="BGLB036683-PA"/>
    <property type="gene ID" value="BGLB036683"/>
</dbReference>
<evidence type="ECO:0000259" key="1">
    <source>
        <dbReference type="Pfam" id="PF07707"/>
    </source>
</evidence>
<dbReference type="VEuPathDB" id="VectorBase:BGLB036683"/>
<dbReference type="VEuPathDB" id="VectorBase:BGLAX_036730"/>
<gene>
    <name evidence="2" type="primary">106077586</name>
</gene>
<evidence type="ECO:0000313" key="3">
    <source>
        <dbReference type="Proteomes" id="UP000076420"/>
    </source>
</evidence>
<dbReference type="Proteomes" id="UP000076420">
    <property type="component" value="Unassembled WGS sequence"/>
</dbReference>
<dbReference type="AlphaFoldDB" id="A0A2C9LZ72"/>